<name>A0A974CFZ7_XENLA</name>
<organism evidence="1 2">
    <name type="scientific">Xenopus laevis</name>
    <name type="common">African clawed frog</name>
    <dbReference type="NCBI Taxonomy" id="8355"/>
    <lineage>
        <taxon>Eukaryota</taxon>
        <taxon>Metazoa</taxon>
        <taxon>Chordata</taxon>
        <taxon>Craniata</taxon>
        <taxon>Vertebrata</taxon>
        <taxon>Euteleostomi</taxon>
        <taxon>Amphibia</taxon>
        <taxon>Batrachia</taxon>
        <taxon>Anura</taxon>
        <taxon>Pipoidea</taxon>
        <taxon>Pipidae</taxon>
        <taxon>Xenopodinae</taxon>
        <taxon>Xenopus</taxon>
        <taxon>Xenopus</taxon>
    </lineage>
</organism>
<evidence type="ECO:0000313" key="1">
    <source>
        <dbReference type="EMBL" id="OCT72577.1"/>
    </source>
</evidence>
<reference evidence="2" key="1">
    <citation type="journal article" date="2016" name="Nature">
        <title>Genome evolution in the allotetraploid frog Xenopus laevis.</title>
        <authorList>
            <person name="Session A.M."/>
            <person name="Uno Y."/>
            <person name="Kwon T."/>
            <person name="Chapman J.A."/>
            <person name="Toyoda A."/>
            <person name="Takahashi S."/>
            <person name="Fukui A."/>
            <person name="Hikosaka A."/>
            <person name="Suzuki A."/>
            <person name="Kondo M."/>
            <person name="van Heeringen S.J."/>
            <person name="Quigley I."/>
            <person name="Heinz S."/>
            <person name="Ogino H."/>
            <person name="Ochi H."/>
            <person name="Hellsten U."/>
            <person name="Lyons J.B."/>
            <person name="Simakov O."/>
            <person name="Putnam N."/>
            <person name="Stites J."/>
            <person name="Kuroki Y."/>
            <person name="Tanaka T."/>
            <person name="Michiue T."/>
            <person name="Watanabe M."/>
            <person name="Bogdanovic O."/>
            <person name="Lister R."/>
            <person name="Georgiou G."/>
            <person name="Paranjpe S.S."/>
            <person name="van Kruijsbergen I."/>
            <person name="Shu S."/>
            <person name="Carlson J."/>
            <person name="Kinoshita T."/>
            <person name="Ohta Y."/>
            <person name="Mawaribuchi S."/>
            <person name="Jenkins J."/>
            <person name="Grimwood J."/>
            <person name="Schmutz J."/>
            <person name="Mitros T."/>
            <person name="Mozaffari S.V."/>
            <person name="Suzuki Y."/>
            <person name="Haramoto Y."/>
            <person name="Yamamoto T.S."/>
            <person name="Takagi C."/>
            <person name="Heald R."/>
            <person name="Miller K."/>
            <person name="Haudenschild C."/>
            <person name="Kitzman J."/>
            <person name="Nakayama T."/>
            <person name="Izutsu Y."/>
            <person name="Robert J."/>
            <person name="Fortriede J."/>
            <person name="Burns K."/>
            <person name="Lotay V."/>
            <person name="Karimi K."/>
            <person name="Yasuoka Y."/>
            <person name="Dichmann D.S."/>
            <person name="Flajnik M.F."/>
            <person name="Houston D.W."/>
            <person name="Shendure J."/>
            <person name="DuPasquier L."/>
            <person name="Vize P.D."/>
            <person name="Zorn A.M."/>
            <person name="Ito M."/>
            <person name="Marcotte E.M."/>
            <person name="Wallingford J.B."/>
            <person name="Ito Y."/>
            <person name="Asashima M."/>
            <person name="Ueno N."/>
            <person name="Matsuda Y."/>
            <person name="Veenstra G.J."/>
            <person name="Fujiyama A."/>
            <person name="Harland R.M."/>
            <person name="Taira M."/>
            <person name="Rokhsar D.S."/>
        </authorList>
    </citation>
    <scope>NUCLEOTIDE SEQUENCE [LARGE SCALE GENOMIC DNA]</scope>
    <source>
        <strain evidence="2">J</strain>
    </source>
</reference>
<evidence type="ECO:0000313" key="2">
    <source>
        <dbReference type="Proteomes" id="UP000694892"/>
    </source>
</evidence>
<sequence length="72" mass="8353">MNYIMNHELISSIKVTCELLPFPMNEDLHEFRSILSHTFFWMFQHGKLFVVRKTSATIPSLAIPVSVLGMEK</sequence>
<dbReference type="AlphaFoldDB" id="A0A974CFZ7"/>
<protein>
    <submittedName>
        <fullName evidence="1">Uncharacterized protein</fullName>
    </submittedName>
</protein>
<gene>
    <name evidence="1" type="ORF">XELAEV_18035558mg</name>
</gene>
<dbReference type="EMBL" id="CM004478">
    <property type="protein sequence ID" value="OCT72577.1"/>
    <property type="molecule type" value="Genomic_DNA"/>
</dbReference>
<dbReference type="Proteomes" id="UP000694892">
    <property type="component" value="Chromosome 7L"/>
</dbReference>
<accession>A0A974CFZ7</accession>
<proteinExistence type="predicted"/>